<dbReference type="GO" id="GO:0032259">
    <property type="term" value="P:methylation"/>
    <property type="evidence" value="ECO:0007669"/>
    <property type="project" value="UniProtKB-KW"/>
</dbReference>
<evidence type="ECO:0000256" key="1">
    <source>
        <dbReference type="ARBA" id="ARBA00001968"/>
    </source>
</evidence>
<comment type="cofactor">
    <cofactor evidence="1">
        <name>a divalent metal cation</name>
        <dbReference type="ChEBI" id="CHEBI:60240"/>
    </cofactor>
</comment>
<dbReference type="CDD" id="cd16841">
    <property type="entry name" value="RraA_family"/>
    <property type="match status" value="1"/>
</dbReference>
<dbReference type="AlphaFoldDB" id="A0AAN1VFD3"/>
<proteinExistence type="predicted"/>
<dbReference type="Gene3D" id="3.50.30.40">
    <property type="entry name" value="Ribonuclease E inhibitor RraA/RraA-like"/>
    <property type="match status" value="1"/>
</dbReference>
<evidence type="ECO:0000256" key="3">
    <source>
        <dbReference type="ARBA" id="ARBA00029596"/>
    </source>
</evidence>
<feature type="binding site" evidence="5">
    <location>
        <position position="165"/>
    </location>
    <ligand>
        <name>substrate</name>
    </ligand>
</feature>
<evidence type="ECO:0000256" key="5">
    <source>
        <dbReference type="PIRSR" id="PIRSR605493-1"/>
    </source>
</evidence>
<keyword evidence="6" id="KW-0808">Transferase</keyword>
<dbReference type="InterPro" id="IPR036704">
    <property type="entry name" value="RraA/RraA-like_sf"/>
</dbReference>
<sequence length="267" mass="28797">MDLRFLSFQLPLTGGTHGRTRKTMTIKTMTGRVPADRLRDQPGQIDAGLIERLRRLDDLSSLVSDVLDEFGLEGTVAASALKGTLDATVIGTAVTLRNVPQNVSAHINVTRRDWKMAEIEGINQAEPGQVLVIQGLPGVSNMGGLMASIAKHQGLAAAIVDGGVRDIGHSRSIAFPVWSRDVTPLTGKWRCTTVEVNGAIQIQGCQVEAGDLVVADETGICFVPRAWMEKVVARCEEIAAYEARIARLTECGGSTMQDFLDALYRKA</sequence>
<dbReference type="Pfam" id="PF03737">
    <property type="entry name" value="RraA-like"/>
    <property type="match status" value="1"/>
</dbReference>
<protein>
    <recommendedName>
        <fullName evidence="2">Putative 4-hydroxy-4-methyl-2-oxoglutarate aldolase</fullName>
    </recommendedName>
    <alternativeName>
        <fullName evidence="3">Regulator of ribonuclease activity homolog</fullName>
    </alternativeName>
    <alternativeName>
        <fullName evidence="4">RraA-like protein</fullName>
    </alternativeName>
</protein>
<comment type="cofactor">
    <cofactor evidence="5">
        <name>Mg(2+)</name>
        <dbReference type="ChEBI" id="CHEBI:18420"/>
    </cofactor>
</comment>
<organism evidence="6 7">
    <name type="scientific">Bordetella hinzii</name>
    <dbReference type="NCBI Taxonomy" id="103855"/>
    <lineage>
        <taxon>Bacteria</taxon>
        <taxon>Pseudomonadati</taxon>
        <taxon>Pseudomonadota</taxon>
        <taxon>Betaproteobacteria</taxon>
        <taxon>Burkholderiales</taxon>
        <taxon>Alcaligenaceae</taxon>
        <taxon>Bordetella</taxon>
    </lineage>
</organism>
<evidence type="ECO:0000313" key="7">
    <source>
        <dbReference type="Proteomes" id="UP000282741"/>
    </source>
</evidence>
<reference evidence="7" key="1">
    <citation type="submission" date="2017-10" db="EMBL/GenBank/DDBJ databases">
        <title>Whole genome sequencing of various Bordetella species.</title>
        <authorList>
            <person name="Weigand M.R."/>
            <person name="Loparev V."/>
            <person name="Peng Y."/>
            <person name="Bowden K.E."/>
            <person name="Tondella M.L."/>
            <person name="Williams M.M."/>
        </authorList>
    </citation>
    <scope>NUCLEOTIDE SEQUENCE [LARGE SCALE GENOMIC DNA]</scope>
    <source>
        <strain evidence="7">H720</strain>
    </source>
</reference>
<evidence type="ECO:0000313" key="6">
    <source>
        <dbReference type="EMBL" id="AZW16724.1"/>
    </source>
</evidence>
<dbReference type="GO" id="GO:0008168">
    <property type="term" value="F:methyltransferase activity"/>
    <property type="evidence" value="ECO:0007669"/>
    <property type="project" value="UniProtKB-KW"/>
</dbReference>
<keyword evidence="5" id="KW-0479">Metal-binding</keyword>
<name>A0AAN1VFD3_9BORD</name>
<dbReference type="GO" id="GO:0046872">
    <property type="term" value="F:metal ion binding"/>
    <property type="evidence" value="ECO:0007669"/>
    <property type="project" value="UniProtKB-KW"/>
</dbReference>
<dbReference type="PANTHER" id="PTHR33254:SF4">
    <property type="entry name" value="4-HYDROXY-4-METHYL-2-OXOGLUTARATE ALDOLASE 3-RELATED"/>
    <property type="match status" value="1"/>
</dbReference>
<gene>
    <name evidence="6" type="ORF">CS347_08055</name>
</gene>
<feature type="binding site" evidence="5">
    <location>
        <begin position="143"/>
        <end position="146"/>
    </location>
    <ligand>
        <name>substrate</name>
    </ligand>
</feature>
<evidence type="ECO:0000256" key="4">
    <source>
        <dbReference type="ARBA" id="ARBA00030169"/>
    </source>
</evidence>
<dbReference type="InterPro" id="IPR005493">
    <property type="entry name" value="RraA/RraA-like"/>
</dbReference>
<dbReference type="SUPFAM" id="SSF89562">
    <property type="entry name" value="RraA-like"/>
    <property type="match status" value="1"/>
</dbReference>
<dbReference type="EMBL" id="CP024172">
    <property type="protein sequence ID" value="AZW16724.1"/>
    <property type="molecule type" value="Genomic_DNA"/>
</dbReference>
<feature type="binding site" evidence="5">
    <location>
        <position position="166"/>
    </location>
    <ligand>
        <name>Mg(2+)</name>
        <dbReference type="ChEBI" id="CHEBI:18420"/>
    </ligand>
</feature>
<accession>A0AAN1VFD3</accession>
<keyword evidence="6" id="KW-0489">Methyltransferase</keyword>
<evidence type="ECO:0000256" key="2">
    <source>
        <dbReference type="ARBA" id="ARBA00016549"/>
    </source>
</evidence>
<dbReference type="Proteomes" id="UP000282741">
    <property type="component" value="Chromosome"/>
</dbReference>
<keyword evidence="5" id="KW-0460">Magnesium</keyword>
<dbReference type="PANTHER" id="PTHR33254">
    <property type="entry name" value="4-HYDROXY-4-METHYL-2-OXOGLUTARATE ALDOLASE 3-RELATED"/>
    <property type="match status" value="1"/>
</dbReference>